<evidence type="ECO:0000256" key="1">
    <source>
        <dbReference type="SAM" id="MobiDB-lite"/>
    </source>
</evidence>
<dbReference type="AlphaFoldDB" id="A0A7J7NVR2"/>
<feature type="region of interest" description="Disordered" evidence="1">
    <location>
        <begin position="77"/>
        <end position="104"/>
    </location>
</feature>
<comment type="caution">
    <text evidence="2">The sequence shown here is derived from an EMBL/GenBank/DDBJ whole genome shotgun (WGS) entry which is preliminary data.</text>
</comment>
<keyword evidence="3" id="KW-1185">Reference proteome</keyword>
<name>A0A7J7NVR2_9MAGN</name>
<sequence>MGAHQKKQKRSREFPSEVLGISKMDLDTSLKTTGIISKDEELTSISDSTSQASLNGNLDSALQVDINDAELSKMQMNVERKNKRSNSLEEENSEISETNTTSCSTYQRMKKKLGPLLDICLEHASLVLSVSEATVHCPETNDKRNNPKNYDLEGKLLSDGSFFGSGVIDVTKLETETTLIETSPMQSISLEHACLELPPLEATVHCPEKNEALEKKKRKWIKENKRNNPENYYLEGKPQLNDSFGSDVTNVKLEIQTSNLEPSQLELISLEHARPELSPSEA</sequence>
<feature type="non-terminal residue" evidence="2">
    <location>
        <position position="282"/>
    </location>
</feature>
<organism evidence="2 3">
    <name type="scientific">Kingdonia uniflora</name>
    <dbReference type="NCBI Taxonomy" id="39325"/>
    <lineage>
        <taxon>Eukaryota</taxon>
        <taxon>Viridiplantae</taxon>
        <taxon>Streptophyta</taxon>
        <taxon>Embryophyta</taxon>
        <taxon>Tracheophyta</taxon>
        <taxon>Spermatophyta</taxon>
        <taxon>Magnoliopsida</taxon>
        <taxon>Ranunculales</taxon>
        <taxon>Circaeasteraceae</taxon>
        <taxon>Kingdonia</taxon>
    </lineage>
</organism>
<reference evidence="2 3" key="1">
    <citation type="journal article" date="2020" name="IScience">
        <title>Genome Sequencing of the Endangered Kingdonia uniflora (Circaeasteraceae, Ranunculales) Reveals Potential Mechanisms of Evolutionary Specialization.</title>
        <authorList>
            <person name="Sun Y."/>
            <person name="Deng T."/>
            <person name="Zhang A."/>
            <person name="Moore M.J."/>
            <person name="Landis J.B."/>
            <person name="Lin N."/>
            <person name="Zhang H."/>
            <person name="Zhang X."/>
            <person name="Huang J."/>
            <person name="Zhang X."/>
            <person name="Sun H."/>
            <person name="Wang H."/>
        </authorList>
    </citation>
    <scope>NUCLEOTIDE SEQUENCE [LARGE SCALE GENOMIC DNA]</scope>
    <source>
        <strain evidence="2">TB1705</strain>
        <tissue evidence="2">Leaf</tissue>
    </source>
</reference>
<gene>
    <name evidence="2" type="ORF">GIB67_012214</name>
</gene>
<evidence type="ECO:0000313" key="2">
    <source>
        <dbReference type="EMBL" id="KAF6171140.1"/>
    </source>
</evidence>
<proteinExistence type="predicted"/>
<feature type="compositionally biased region" description="Low complexity" evidence="1">
    <location>
        <begin position="95"/>
        <end position="104"/>
    </location>
</feature>
<protein>
    <submittedName>
        <fullName evidence="2">Uncharacterized protein</fullName>
    </submittedName>
</protein>
<evidence type="ECO:0000313" key="3">
    <source>
        <dbReference type="Proteomes" id="UP000541444"/>
    </source>
</evidence>
<accession>A0A7J7NVR2</accession>
<dbReference type="Proteomes" id="UP000541444">
    <property type="component" value="Unassembled WGS sequence"/>
</dbReference>
<dbReference type="EMBL" id="JACGCM010000522">
    <property type="protein sequence ID" value="KAF6171140.1"/>
    <property type="molecule type" value="Genomic_DNA"/>
</dbReference>